<feature type="domain" description="BRCT" evidence="2">
    <location>
        <begin position="1"/>
        <end position="85"/>
    </location>
</feature>
<feature type="domain" description="BRCT" evidence="2">
    <location>
        <begin position="348"/>
        <end position="426"/>
    </location>
</feature>
<dbReference type="Pfam" id="PF16770">
    <property type="entry name" value="RTT107_BRCT_5"/>
    <property type="match status" value="1"/>
</dbReference>
<dbReference type="SUPFAM" id="SSF52113">
    <property type="entry name" value="BRCT domain"/>
    <property type="match status" value="4"/>
</dbReference>
<dbReference type="InterPro" id="IPR036420">
    <property type="entry name" value="BRCT_dom_sf"/>
</dbReference>
<dbReference type="Pfam" id="PF16589">
    <property type="entry name" value="BRCT_2"/>
    <property type="match status" value="1"/>
</dbReference>
<evidence type="ECO:0000313" key="4">
    <source>
        <dbReference type="Proteomes" id="UP000027265"/>
    </source>
</evidence>
<dbReference type="InParanoid" id="A0A067PF05"/>
<evidence type="ECO:0000259" key="2">
    <source>
        <dbReference type="PROSITE" id="PS50172"/>
    </source>
</evidence>
<organism evidence="3 4">
    <name type="scientific">Jaapia argillacea MUCL 33604</name>
    <dbReference type="NCBI Taxonomy" id="933084"/>
    <lineage>
        <taxon>Eukaryota</taxon>
        <taxon>Fungi</taxon>
        <taxon>Dikarya</taxon>
        <taxon>Basidiomycota</taxon>
        <taxon>Agaricomycotina</taxon>
        <taxon>Agaricomycetes</taxon>
        <taxon>Agaricomycetidae</taxon>
        <taxon>Jaapiales</taxon>
        <taxon>Jaapiaceae</taxon>
        <taxon>Jaapia</taxon>
    </lineage>
</organism>
<dbReference type="Gene3D" id="3.40.50.10190">
    <property type="entry name" value="BRCT domain"/>
    <property type="match status" value="4"/>
</dbReference>
<feature type="compositionally biased region" description="Low complexity" evidence="1">
    <location>
        <begin position="1076"/>
        <end position="1088"/>
    </location>
</feature>
<feature type="domain" description="BRCT" evidence="2">
    <location>
        <begin position="1118"/>
        <end position="1181"/>
    </location>
</feature>
<dbReference type="Pfam" id="PF12738">
    <property type="entry name" value="PTCB-BRCT"/>
    <property type="match status" value="1"/>
</dbReference>
<dbReference type="PANTHER" id="PTHR47667">
    <property type="entry name" value="REGULATOR OF TY1 TRANSPOSITION PROTEIN 107"/>
    <property type="match status" value="1"/>
</dbReference>
<dbReference type="SMART" id="SM00292">
    <property type="entry name" value="BRCT"/>
    <property type="match status" value="4"/>
</dbReference>
<dbReference type="CDD" id="cd17743">
    <property type="entry name" value="BRCT_BRC1_like_rpt5"/>
    <property type="match status" value="1"/>
</dbReference>
<dbReference type="STRING" id="933084.A0A067PF05"/>
<feature type="compositionally biased region" description="Acidic residues" evidence="1">
    <location>
        <begin position="1021"/>
        <end position="1030"/>
    </location>
</feature>
<dbReference type="PANTHER" id="PTHR47667:SF1">
    <property type="entry name" value="REGULATOR OF TY1 TRANSPOSITION PROTEIN 107"/>
    <property type="match status" value="1"/>
</dbReference>
<dbReference type="InterPro" id="IPR053036">
    <property type="entry name" value="CellCycle_DNARepair_Reg"/>
</dbReference>
<dbReference type="InterPro" id="IPR001357">
    <property type="entry name" value="BRCT_dom"/>
</dbReference>
<gene>
    <name evidence="3" type="ORF">JAAARDRAFT_165491</name>
</gene>
<feature type="compositionally biased region" description="Polar residues" evidence="1">
    <location>
        <begin position="935"/>
        <end position="961"/>
    </location>
</feature>
<reference evidence="4" key="1">
    <citation type="journal article" date="2014" name="Proc. Natl. Acad. Sci. U.S.A.">
        <title>Extensive sampling of basidiomycete genomes demonstrates inadequacy of the white-rot/brown-rot paradigm for wood decay fungi.</title>
        <authorList>
            <person name="Riley R."/>
            <person name="Salamov A.A."/>
            <person name="Brown D.W."/>
            <person name="Nagy L.G."/>
            <person name="Floudas D."/>
            <person name="Held B.W."/>
            <person name="Levasseur A."/>
            <person name="Lombard V."/>
            <person name="Morin E."/>
            <person name="Otillar R."/>
            <person name="Lindquist E.A."/>
            <person name="Sun H."/>
            <person name="LaButti K.M."/>
            <person name="Schmutz J."/>
            <person name="Jabbour D."/>
            <person name="Luo H."/>
            <person name="Baker S.E."/>
            <person name="Pisabarro A.G."/>
            <person name="Walton J.D."/>
            <person name="Blanchette R.A."/>
            <person name="Henrissat B."/>
            <person name="Martin F."/>
            <person name="Cullen D."/>
            <person name="Hibbett D.S."/>
            <person name="Grigoriev I.V."/>
        </authorList>
    </citation>
    <scope>NUCLEOTIDE SEQUENCE [LARGE SCALE GENOMIC DNA]</scope>
    <source>
        <strain evidence="4">MUCL 33604</strain>
    </source>
</reference>
<evidence type="ECO:0000313" key="3">
    <source>
        <dbReference type="EMBL" id="KDQ49612.1"/>
    </source>
</evidence>
<proteinExistence type="predicted"/>
<feature type="compositionally biased region" description="Basic and acidic residues" evidence="1">
    <location>
        <begin position="971"/>
        <end position="996"/>
    </location>
</feature>
<dbReference type="HOGENOM" id="CLU_002149_1_0_1"/>
<dbReference type="GO" id="GO:1990683">
    <property type="term" value="P:DNA double-strand break attachment to nuclear envelope"/>
    <property type="evidence" value="ECO:0007669"/>
    <property type="project" value="TreeGrafter"/>
</dbReference>
<dbReference type="GO" id="GO:0005634">
    <property type="term" value="C:nucleus"/>
    <property type="evidence" value="ECO:0007669"/>
    <property type="project" value="TreeGrafter"/>
</dbReference>
<feature type="compositionally biased region" description="Polar residues" evidence="1">
    <location>
        <begin position="848"/>
        <end position="859"/>
    </location>
</feature>
<dbReference type="OrthoDB" id="342264at2759"/>
<evidence type="ECO:0000256" key="1">
    <source>
        <dbReference type="SAM" id="MobiDB-lite"/>
    </source>
</evidence>
<dbReference type="GO" id="GO:0035361">
    <property type="term" value="C:Cul8-RING ubiquitin ligase complex"/>
    <property type="evidence" value="ECO:0007669"/>
    <property type="project" value="TreeGrafter"/>
</dbReference>
<feature type="region of interest" description="Disordered" evidence="1">
    <location>
        <begin position="551"/>
        <end position="1096"/>
    </location>
</feature>
<feature type="compositionally biased region" description="Low complexity" evidence="1">
    <location>
        <begin position="477"/>
        <end position="486"/>
    </location>
</feature>
<protein>
    <recommendedName>
        <fullName evidence="2">BRCT domain-containing protein</fullName>
    </recommendedName>
</protein>
<feature type="region of interest" description="Disordered" evidence="1">
    <location>
        <begin position="476"/>
        <end position="499"/>
    </location>
</feature>
<dbReference type="EMBL" id="KL197779">
    <property type="protein sequence ID" value="KDQ49612.1"/>
    <property type="molecule type" value="Genomic_DNA"/>
</dbReference>
<dbReference type="PROSITE" id="PS50172">
    <property type="entry name" value="BRCT"/>
    <property type="match status" value="4"/>
</dbReference>
<dbReference type="FunCoup" id="A0A067PF05">
    <property type="interactions" value="307"/>
</dbReference>
<dbReference type="Proteomes" id="UP000027265">
    <property type="component" value="Unassembled WGS sequence"/>
</dbReference>
<dbReference type="CDD" id="cd18432">
    <property type="entry name" value="BRCT_PAXIP1_rpt6_like"/>
    <property type="match status" value="1"/>
</dbReference>
<sequence length="1303" mass="142586">MHLFSEVRYHLPSCWPPHRATELATILDANGASEVALDEATHVITNSNWFEDWQSVGDDVHIVTDNWVDRSLILGKLQPPQFYSADPAMIFSGVVASAADLPPADLEVICAGITALGGQFREGLTRDVTHLFALTPSTPRYETAIYYQAQTKMKILIPHWFDDAVKLGYAGLPTEEYEWPEPVVLRPKMEGGMDENAKKGGKLNGEKKALYRNAVMFSAKSGRDVPLPPGSQPHATTNETQDIWKGRRILVSPSLELKGGRREAVEVGIERAGGVVVRFESEDGDGDFEEEASRVDDADVLVTRYRAGAAYIKTVKAGKTIGTLPWLFFVQTTGTISRPTDQLLHYPIPRDPVEGFPLHEITVTNYTGEAREYLKKLITAMGAQFTASMSAKNTVVIAAFIGGNKTSKAVNWNIPIVNHTWLEDCFVQWQNLTVGVDKYISFPPGVDFSTVLGERGLGRVGLEGVLESEVKAETEAEQAGAIQGEEVGTGRAAMPLGTETSAKDVREVVDVVLDGQLDIDMDANFDMGMGMDQFDDHGMDGMYGMDIDQAEPEEEKRESPKIEKVGPPRRSPKKSHIKAQAVKFVSEDEEEEDGGERDSSPSKRKEKLNPTVKSKPQPKSKPTHNRVQELKKSMKYEESDDDLVEGTSRQIEEEELPPVRPATRLTRRVSQRRDELTESPRPTPTKKYGRSVKLLPDPEDSDDPGPSTRTKKPGKPVANTRLSPLTESDDDEGEEVHARPARSNKPIPKPKPTTSRNRIRTLDFSDDEDVGPFVASKKSARAPSPKPSTSKGKKALKKISSLDFTEDEGDAPVQASKKPTRRSPSPRPSTSRGKKAVTSDAPEPQPAKRTSSSLKNTVEVSIPSLRKSSSAKSPIKQVGRTESLHIEAGEASGRSSGKHERPMSSITGSKGPSTTPDRHDTPPKRTIRNGDAGIPSSSLANMSLTRTPSRRSAASKATQRLHNVIMPDVLNFEKEMKRGSVRSVWEDSKGKAKETSADVDSGGQKESKKVTGKKRLSSGDREDDGSEVDEGHDRKRRRVTGGGSKPSTTTKSRAKPIPSPESDEEESERRPPAPSAPSGGKAKKGSAAVDKTGQFSSRDPKTVKILTTQVSLDDDTVKALVKLGVKMVTEPSKCTHLISKSLARTEKLLSAMAVSPFILNAQWAIDSAKTKRIMPEEDYPLLDRDTEEKYGFKIEDALARSKESGGGLFTGMTFYVTPKVPIDRKLLKNVVVANGGSLATQTPTVRVLNGQPKRYIISCPEDVSIWRPVAQQGIIVYSPELILTGALKQEIDWEASASRVPDS</sequence>
<feature type="compositionally biased region" description="Polar residues" evidence="1">
    <location>
        <begin position="904"/>
        <end position="915"/>
    </location>
</feature>
<accession>A0A067PF05</accession>
<feature type="compositionally biased region" description="Basic and acidic residues" evidence="1">
    <location>
        <begin position="554"/>
        <end position="566"/>
    </location>
</feature>
<name>A0A067PF05_9AGAM</name>
<feature type="domain" description="BRCT" evidence="2">
    <location>
        <begin position="86"/>
        <end position="166"/>
    </location>
</feature>
<keyword evidence="4" id="KW-1185">Reference proteome</keyword>
<dbReference type="GO" id="GO:0006302">
    <property type="term" value="P:double-strand break repair"/>
    <property type="evidence" value="ECO:0007669"/>
    <property type="project" value="TreeGrafter"/>
</dbReference>
<dbReference type="CDD" id="cd18436">
    <property type="entry name" value="BRCT_BRC1_like_rpt2"/>
    <property type="match status" value="1"/>
</dbReference>
<feature type="compositionally biased region" description="Basic and acidic residues" evidence="1">
    <location>
        <begin position="626"/>
        <end position="637"/>
    </location>
</feature>